<keyword evidence="2" id="KW-1185">Reference proteome</keyword>
<dbReference type="SUPFAM" id="SSF54909">
    <property type="entry name" value="Dimeric alpha+beta barrel"/>
    <property type="match status" value="1"/>
</dbReference>
<proteinExistence type="predicted"/>
<evidence type="ECO:0008006" key="3">
    <source>
        <dbReference type="Google" id="ProtNLM"/>
    </source>
</evidence>
<comment type="caution">
    <text evidence="1">The sequence shown here is derived from an EMBL/GenBank/DDBJ whole genome shotgun (WGS) entry which is preliminary data.</text>
</comment>
<accession>A0ABN2KGP3</accession>
<evidence type="ECO:0000313" key="2">
    <source>
        <dbReference type="Proteomes" id="UP001501204"/>
    </source>
</evidence>
<name>A0ABN2KGP3_9MICC</name>
<gene>
    <name evidence="1" type="ORF">GCM10009767_13340</name>
</gene>
<evidence type="ECO:0000313" key="1">
    <source>
        <dbReference type="EMBL" id="GAA1755363.1"/>
    </source>
</evidence>
<dbReference type="Proteomes" id="UP001501204">
    <property type="component" value="Unassembled WGS sequence"/>
</dbReference>
<reference evidence="1 2" key="1">
    <citation type="journal article" date="2019" name="Int. J. Syst. Evol. Microbiol.">
        <title>The Global Catalogue of Microorganisms (GCM) 10K type strain sequencing project: providing services to taxonomists for standard genome sequencing and annotation.</title>
        <authorList>
            <consortium name="The Broad Institute Genomics Platform"/>
            <consortium name="The Broad Institute Genome Sequencing Center for Infectious Disease"/>
            <person name="Wu L."/>
            <person name="Ma J."/>
        </authorList>
    </citation>
    <scope>NUCLEOTIDE SEQUENCE [LARGE SCALE GENOMIC DNA]</scope>
    <source>
        <strain evidence="1 2">JCM 14735</strain>
    </source>
</reference>
<sequence length="90" mass="10171">MILIIAEVADFDQFLKTFSTKGVKKREEHGCKGSWVFRDPDDPNRVWAVFDWQLEDYDKFLADPEIPAIAAELGVRGAPLMAAPVARFDS</sequence>
<dbReference type="InterPro" id="IPR011008">
    <property type="entry name" value="Dimeric_a/b-barrel"/>
</dbReference>
<dbReference type="RefSeq" id="WP_344120916.1">
    <property type="nucleotide sequence ID" value="NZ_BAAAOA010000015.1"/>
</dbReference>
<dbReference type="EMBL" id="BAAAOA010000015">
    <property type="protein sequence ID" value="GAA1755363.1"/>
    <property type="molecule type" value="Genomic_DNA"/>
</dbReference>
<organism evidence="1 2">
    <name type="scientific">Kocuria aegyptia</name>
    <dbReference type="NCBI Taxonomy" id="330943"/>
    <lineage>
        <taxon>Bacteria</taxon>
        <taxon>Bacillati</taxon>
        <taxon>Actinomycetota</taxon>
        <taxon>Actinomycetes</taxon>
        <taxon>Micrococcales</taxon>
        <taxon>Micrococcaceae</taxon>
        <taxon>Kocuria</taxon>
    </lineage>
</organism>
<protein>
    <recommendedName>
        <fullName evidence="3">ABM domain-containing protein</fullName>
    </recommendedName>
</protein>